<feature type="compositionally biased region" description="Basic and acidic residues" evidence="1">
    <location>
        <begin position="14"/>
        <end position="40"/>
    </location>
</feature>
<proteinExistence type="predicted"/>
<dbReference type="Proteomes" id="UP001348817">
    <property type="component" value="Chromosome"/>
</dbReference>
<feature type="domain" description="Gliding motility protein SprA N-terminal" evidence="2">
    <location>
        <begin position="1086"/>
        <end position="1575"/>
    </location>
</feature>
<dbReference type="Pfam" id="PF14349">
    <property type="entry name" value="SprA_N"/>
    <property type="match status" value="2"/>
</dbReference>
<evidence type="ECO:0000256" key="1">
    <source>
        <dbReference type="SAM" id="MobiDB-lite"/>
    </source>
</evidence>
<dbReference type="NCBIfam" id="TIGR04189">
    <property type="entry name" value="surface_SprA"/>
    <property type="match status" value="1"/>
</dbReference>
<sequence length="2345" mass="266094">MPLAVSAQVNNGTGEKKDTPATEPYKKTSRPEYEPEDRNGDPFSNRLMRSPYRLSDPAFLNLGYELDTANNFRIYERFGDGVNYRPDTYMSFEEYDRLHTMKVLRDYWRARSAGLDGKSAVSDRKLIPPIYLSPIFDRIFGGSVVNIKPSGSVNLDLGGRWVRTFNPSVPVAQQRSGGLDFDMQMSLNLVGQIGEKLKVTANVDNNNAFNFQNDLKVEYTGYDEEIIKKIEVGNVSMGLDNSLIRGAQNLFGVKTQLQFGRLYMTSVMTTQRGQSETIRIGSNGTPGQGKQFTKRVSDYDENRHFFLSHFFRDKYEEWVERPSRVISGVNVTRVEVYVINRSNNTTTLRNVAGLMDLGEPERVYRTTWNPKRNGPASNDANSLFSTLRNNETDFRDPTRFESAAKGHGMENTVDYVLANGARKLTKDEFYFNSALGYISLKRSLQSDEMLAVSYEYTYNGRAYRVGELSENYSKVKENQLIYMKLLRPNKINTEVPTWDLMMKNVYGLGVSRIEKEGFELQIKYRDNTTGLDNPSLSEGASIKGKPLVNVLGLDQLNQNGDPISTGDGYFDFVEGVTVIPDYGLVVFPILEPFGDNLENKFVAGTEDFLINKYVYHDLYGKTKNEAQQDVNKDKFTLVGRVASGSASEIALPGIGIAENSVVVTAGGMPLTENIDYRVDYNLGRVIILNQSIMTSGKEIAVSYEKSDLFNFSSRTLLGTRLDYKINENFNIGATMLYLRERPIVSRVSIGSEPLNNVKYGFDINYSTESRFLTRMMDALPVVSTKEPSSFRINAEFAQLMSGTSNKVDGESTSYIDDFETAVIPYSLTSGYLEKWKLATTPDINGSPFDLGKEQDPHLLNGKRAKLAWYIVDNLFYRSSSTQKPSNIGDDDLENHYVRPVPPQELFPNRDDQVINVNLPVFDMAYYPDERGPYNFNTNLDAEGKLRKPEENWGGIMRAITNETDFDQTNIEYIEFWMLDPFIAGKNGQVQGINNTTGGELVFNLGNVSEDIFDNGRHIFENGLPGDGSDNGVTPMDPWGRVTTQQILNKAFDNDSGSRQYQDVGFDGLGNAAEQAYAPFQTFLNSIPASAREKIGDDVAGDDFRYYLGGYHDDRDHKILERYKSFNGIENNSPVVSGGSYTPSNSPKPDNSDLNDDNTISTLEAYYEYKVKLKPGSLSVGEGYITDHLVAEAQNGETVNWYLFRIPIRTPDRVQGNIQGFKNMRYLRMYMTGFKQPAVLRMVNFRFAGAQWRKYDGDLYHKGFQEIPKPVDTRNFTVSAVNVEENTGYVLPPGINRDRDNTSTVERRVNEQSMQLCVDELKDRDARAAFKNTNLDLVNYGKVKMFIHAETEDALDGDLKAFVRLGADFTQNYYEIELPLVFSAQGAQDPYEVWPEENAIDLAFDELYTLKKERDRKQASLELPYSKESGKYRLTVVGRPALSGVETLMIGVRNPKTPDGESKSACIWVNELRVTDFDSKDGWAANVRMNTKLADVAEINASTRYVSSGFGEIQQKINERTREDRIGYDISARVNVDKFGPDRLGLKIPMFVSYEKEVVTPFYDPLDPDIPLSASLNAFENESARSDYKKMVQDRTTRRAISFTNVRKEKRKPDAKKHFYDLENLNFTYAYSDVTSSNYNTESYVNEYYRGVAAYQYTPEEILWEPFKGATALESPYLKWLKDFNISPIPSSVSVTAEVDRRFVRTQLRNEKMTIEGIDPTFDKYFYFNRSYALRWNLTNSLSMNYNARVNAIVDEPLGDLNTQAKKDSVRRNFMNFGRIKNYNQQLSFNYRLPLDKLPLTDWMSADASYDVGYNWEAGPLPDPEEPDLYFGNTIENNRQYGLTGKVDFVKLYNKNKFLKSLNGRKRSSRSSSRQKGAHIRKKNEEDTVRDFKALKGLARLMMSLRSVNFNYTVTEGTLLPGFANNPHLLGFDEDFDSPGLPFILGSQDPSIRYTASENGWLVQTPSMTTPFNQAKSLNLKISAKLEPFRDFSVKVNFDKRKTDGYQELFRFDDAEDVFRSLTPARSGSYSVSFLPVSTAFSGNGIDSDVFDEFVKNRAIVKGRLDADAEGSGVYGENSQDVLIPAFIAAYSGKNASSVGLSPFPSIPMPNWRIDYTGLKRIPALKKLFTSITLSHAYTSTYSVDSYTNALDYNDPGILSLDQNIEDYQSPTIVDDNGELVPVYIINQVLITERFRPLIGFNLRTKNRIMFKFQYNTERTAGLTISNAQITEMNSKDFVFDVSYTKAGLKLPFKFDGRTIVLDNDLTMRLTARFKDTQTVQRRIDEENKITNGNMNIQVRPTLDYQVNRRLNVQMYYERSVNEPKISTSYRRTTTAFGVQVRFSLS</sequence>
<dbReference type="EMBL" id="AP025314">
    <property type="protein sequence ID" value="BDD11305.1"/>
    <property type="molecule type" value="Genomic_DNA"/>
</dbReference>
<organism evidence="3 4">
    <name type="scientific">Fulvitalea axinellae</name>
    <dbReference type="NCBI Taxonomy" id="1182444"/>
    <lineage>
        <taxon>Bacteria</taxon>
        <taxon>Pseudomonadati</taxon>
        <taxon>Bacteroidota</taxon>
        <taxon>Cytophagia</taxon>
        <taxon>Cytophagales</taxon>
        <taxon>Persicobacteraceae</taxon>
        <taxon>Fulvitalea</taxon>
    </lineage>
</organism>
<dbReference type="InterPro" id="IPR026377">
    <property type="entry name" value="Cell_surface_SprA"/>
</dbReference>
<evidence type="ECO:0000313" key="3">
    <source>
        <dbReference type="EMBL" id="BDD11305.1"/>
    </source>
</evidence>
<accession>A0AAU9DJD1</accession>
<feature type="domain" description="Gliding motility protein SprA N-terminal" evidence="2">
    <location>
        <begin position="89"/>
        <end position="351"/>
    </location>
</feature>
<reference evidence="3 4" key="1">
    <citation type="submission" date="2021-12" db="EMBL/GenBank/DDBJ databases">
        <title>Genome sequencing of bacteria with rrn-lacking chromosome and rrn-plasmid.</title>
        <authorList>
            <person name="Anda M."/>
            <person name="Iwasaki W."/>
        </authorList>
    </citation>
    <scope>NUCLEOTIDE SEQUENCE [LARGE SCALE GENOMIC DNA]</scope>
    <source>
        <strain evidence="3 4">DSM 100852</strain>
    </source>
</reference>
<feature type="region of interest" description="Disordered" evidence="1">
    <location>
        <begin position="1133"/>
        <end position="1156"/>
    </location>
</feature>
<gene>
    <name evidence="3" type="primary">sprA</name>
    <name evidence="3" type="ORF">FUAX_37370</name>
</gene>
<name>A0AAU9DJD1_9BACT</name>
<protein>
    <submittedName>
        <fullName evidence="3">Cell surface protein SprA</fullName>
    </submittedName>
</protein>
<evidence type="ECO:0000313" key="4">
    <source>
        <dbReference type="Proteomes" id="UP001348817"/>
    </source>
</evidence>
<keyword evidence="4" id="KW-1185">Reference proteome</keyword>
<feature type="compositionally biased region" description="Polar residues" evidence="1">
    <location>
        <begin position="1133"/>
        <end position="1148"/>
    </location>
</feature>
<feature type="region of interest" description="Disordered" evidence="1">
    <location>
        <begin position="1862"/>
        <end position="1883"/>
    </location>
</feature>
<evidence type="ECO:0000259" key="2">
    <source>
        <dbReference type="Pfam" id="PF14349"/>
    </source>
</evidence>
<dbReference type="KEGG" id="fax:FUAX_37370"/>
<feature type="region of interest" description="Disordered" evidence="1">
    <location>
        <begin position="1"/>
        <end position="48"/>
    </location>
</feature>
<dbReference type="InterPro" id="IPR025684">
    <property type="entry name" value="SprA_N_dom"/>
</dbReference>